<dbReference type="InterPro" id="IPR050514">
    <property type="entry name" value="WAP_four-disulfide_core"/>
</dbReference>
<dbReference type="FunFam" id="4.10.75.10:FF:000001">
    <property type="entry name" value="Anosmin 1"/>
    <property type="match status" value="1"/>
</dbReference>
<name>A0A8C5L2Z6_JACJA</name>
<dbReference type="PANTHER" id="PTHR19441">
    <property type="entry name" value="WHEY ACDIC PROTEIN WAP"/>
    <property type="match status" value="1"/>
</dbReference>
<dbReference type="PRINTS" id="PR00003">
    <property type="entry name" value="4DISULPHCORE"/>
</dbReference>
<dbReference type="Gene3D" id="4.10.75.10">
    <property type="entry name" value="Elafin-like"/>
    <property type="match status" value="2"/>
</dbReference>
<feature type="domain" description="WAP" evidence="3">
    <location>
        <begin position="119"/>
        <end position="167"/>
    </location>
</feature>
<accession>A0A8C5L2Z6</accession>
<feature type="chain" id="PRO_5034630810" evidence="2">
    <location>
        <begin position="28"/>
        <end position="168"/>
    </location>
</feature>
<keyword evidence="2" id="KW-0732">Signal</keyword>
<protein>
    <submittedName>
        <fullName evidence="4">WAP four-disulfide core domain 2</fullName>
    </submittedName>
</protein>
<dbReference type="InterPro" id="IPR036645">
    <property type="entry name" value="Elafin-like_sf"/>
</dbReference>
<dbReference type="SUPFAM" id="SSF57256">
    <property type="entry name" value="Elafin-like"/>
    <property type="match status" value="2"/>
</dbReference>
<reference evidence="4" key="2">
    <citation type="submission" date="2025-09" db="UniProtKB">
        <authorList>
            <consortium name="Ensembl"/>
        </authorList>
    </citation>
    <scope>IDENTIFICATION</scope>
</reference>
<sequence>MPASRLVPRATALLLGLLLLGLSTTTGQEAEKTGVCPELQAPQADGNCILDCHSDNDCADNRKCCPAGCSTLCSMPNGNAQAGHLAGDRAGPHTAEGGGFREDGRPPDLETPAREGVGRIEKPGTCPSVDLPQLGICEDQCQMDSQCPGLMKCCRNGCGKVSCVTPNF</sequence>
<dbReference type="SMART" id="SM00217">
    <property type="entry name" value="WAP"/>
    <property type="match status" value="2"/>
</dbReference>
<organism evidence="4 5">
    <name type="scientific">Jaculus jaculus</name>
    <name type="common">Lesser Egyptian jerboa</name>
    <dbReference type="NCBI Taxonomy" id="51337"/>
    <lineage>
        <taxon>Eukaryota</taxon>
        <taxon>Metazoa</taxon>
        <taxon>Chordata</taxon>
        <taxon>Craniata</taxon>
        <taxon>Vertebrata</taxon>
        <taxon>Euteleostomi</taxon>
        <taxon>Mammalia</taxon>
        <taxon>Eutheria</taxon>
        <taxon>Euarchontoglires</taxon>
        <taxon>Glires</taxon>
        <taxon>Rodentia</taxon>
        <taxon>Myomorpha</taxon>
        <taxon>Dipodoidea</taxon>
        <taxon>Dipodidae</taxon>
        <taxon>Dipodinae</taxon>
        <taxon>Jaculus</taxon>
    </lineage>
</organism>
<dbReference type="AlphaFoldDB" id="A0A8C5L2Z6"/>
<dbReference type="PROSITE" id="PS51390">
    <property type="entry name" value="WAP"/>
    <property type="match status" value="2"/>
</dbReference>
<dbReference type="GeneTree" id="ENSGT00730000111410"/>
<dbReference type="Ensembl" id="ENSJJAT00000025506.1">
    <property type="protein sequence ID" value="ENSJJAP00000018973.1"/>
    <property type="gene ID" value="ENSJJAG00000020078.1"/>
</dbReference>
<feature type="domain" description="WAP" evidence="3">
    <location>
        <begin position="29"/>
        <end position="77"/>
    </location>
</feature>
<dbReference type="GO" id="GO:0019828">
    <property type="term" value="F:aspartic-type endopeptidase inhibitor activity"/>
    <property type="evidence" value="ECO:0007669"/>
    <property type="project" value="Ensembl"/>
</dbReference>
<dbReference type="Proteomes" id="UP000694385">
    <property type="component" value="Unassembled WGS sequence"/>
</dbReference>
<keyword evidence="1" id="KW-0646">Protease inhibitor</keyword>
<dbReference type="GO" id="GO:0004867">
    <property type="term" value="F:serine-type endopeptidase inhibitor activity"/>
    <property type="evidence" value="ECO:0007669"/>
    <property type="project" value="Ensembl"/>
</dbReference>
<evidence type="ECO:0000256" key="1">
    <source>
        <dbReference type="ARBA" id="ARBA00022690"/>
    </source>
</evidence>
<dbReference type="PANTHER" id="PTHR19441:SF95">
    <property type="entry name" value="PERLWAPIN ISOFORM X1"/>
    <property type="match status" value="1"/>
</dbReference>
<feature type="signal peptide" evidence="2">
    <location>
        <begin position="1"/>
        <end position="27"/>
    </location>
</feature>
<evidence type="ECO:0000259" key="3">
    <source>
        <dbReference type="PROSITE" id="PS51390"/>
    </source>
</evidence>
<reference evidence="4" key="1">
    <citation type="submission" date="2025-08" db="UniProtKB">
        <authorList>
            <consortium name="Ensembl"/>
        </authorList>
    </citation>
    <scope>IDENTIFICATION</scope>
</reference>
<dbReference type="Pfam" id="PF00095">
    <property type="entry name" value="WAP"/>
    <property type="match status" value="2"/>
</dbReference>
<evidence type="ECO:0000313" key="5">
    <source>
        <dbReference type="Proteomes" id="UP000694385"/>
    </source>
</evidence>
<gene>
    <name evidence="4" type="primary">Wfdc2</name>
</gene>
<dbReference type="CDD" id="cd00199">
    <property type="entry name" value="WAP"/>
    <property type="match status" value="1"/>
</dbReference>
<evidence type="ECO:0000256" key="2">
    <source>
        <dbReference type="SAM" id="SignalP"/>
    </source>
</evidence>
<dbReference type="GO" id="GO:0005615">
    <property type="term" value="C:extracellular space"/>
    <property type="evidence" value="ECO:0007669"/>
    <property type="project" value="TreeGrafter"/>
</dbReference>
<proteinExistence type="predicted"/>
<evidence type="ECO:0000313" key="4">
    <source>
        <dbReference type="Ensembl" id="ENSJJAP00000018973.1"/>
    </source>
</evidence>
<keyword evidence="5" id="KW-1185">Reference proteome</keyword>
<dbReference type="InterPro" id="IPR008197">
    <property type="entry name" value="WAP_dom"/>
</dbReference>